<dbReference type="Proteomes" id="UP000829196">
    <property type="component" value="Unassembled WGS sequence"/>
</dbReference>
<dbReference type="AlphaFoldDB" id="A0A8T3B575"/>
<reference evidence="2" key="1">
    <citation type="journal article" date="2022" name="Front. Genet.">
        <title>Chromosome-Scale Assembly of the Dendrobium nobile Genome Provides Insights Into the Molecular Mechanism of the Biosynthesis of the Medicinal Active Ingredient of Dendrobium.</title>
        <authorList>
            <person name="Xu Q."/>
            <person name="Niu S.-C."/>
            <person name="Li K.-L."/>
            <person name="Zheng P.-J."/>
            <person name="Zhang X.-J."/>
            <person name="Jia Y."/>
            <person name="Liu Y."/>
            <person name="Niu Y.-X."/>
            <person name="Yu L.-H."/>
            <person name="Chen D.-F."/>
            <person name="Zhang G.-Q."/>
        </authorList>
    </citation>
    <scope>NUCLEOTIDE SEQUENCE</scope>
    <source>
        <tissue evidence="2">Leaf</tissue>
    </source>
</reference>
<evidence type="ECO:0000313" key="3">
    <source>
        <dbReference type="Proteomes" id="UP000829196"/>
    </source>
</evidence>
<organism evidence="2 3">
    <name type="scientific">Dendrobium nobile</name>
    <name type="common">Orchid</name>
    <dbReference type="NCBI Taxonomy" id="94219"/>
    <lineage>
        <taxon>Eukaryota</taxon>
        <taxon>Viridiplantae</taxon>
        <taxon>Streptophyta</taxon>
        <taxon>Embryophyta</taxon>
        <taxon>Tracheophyta</taxon>
        <taxon>Spermatophyta</taxon>
        <taxon>Magnoliopsida</taxon>
        <taxon>Liliopsida</taxon>
        <taxon>Asparagales</taxon>
        <taxon>Orchidaceae</taxon>
        <taxon>Epidendroideae</taxon>
        <taxon>Malaxideae</taxon>
        <taxon>Dendrobiinae</taxon>
        <taxon>Dendrobium</taxon>
    </lineage>
</organism>
<dbReference type="PANTHER" id="PTHR23271">
    <property type="entry name" value="HEPATOCELLULAR CARCINOMA-ASSOCIATED ANTIGEN 66"/>
    <property type="match status" value="1"/>
</dbReference>
<protein>
    <submittedName>
        <fullName evidence="2">Uncharacterized protein</fullName>
    </submittedName>
</protein>
<dbReference type="SMR" id="A0A8T3B575"/>
<dbReference type="GO" id="GO:0000462">
    <property type="term" value="P:maturation of SSU-rRNA from tricistronic rRNA transcript (SSU-rRNA, 5.8S rRNA, LSU-rRNA)"/>
    <property type="evidence" value="ECO:0007669"/>
    <property type="project" value="InterPro"/>
</dbReference>
<feature type="compositionally biased region" description="Basic and acidic residues" evidence="1">
    <location>
        <begin position="26"/>
        <end position="36"/>
    </location>
</feature>
<dbReference type="GO" id="GO:0034388">
    <property type="term" value="C:Pwp2p-containing subcomplex of 90S preribosome"/>
    <property type="evidence" value="ECO:0007669"/>
    <property type="project" value="TreeGrafter"/>
</dbReference>
<evidence type="ECO:0000256" key="1">
    <source>
        <dbReference type="SAM" id="MobiDB-lite"/>
    </source>
</evidence>
<keyword evidence="3" id="KW-1185">Reference proteome</keyword>
<feature type="region of interest" description="Disordered" evidence="1">
    <location>
        <begin position="1"/>
        <end position="36"/>
    </location>
</feature>
<dbReference type="GO" id="GO:0032040">
    <property type="term" value="C:small-subunit processome"/>
    <property type="evidence" value="ECO:0007669"/>
    <property type="project" value="TreeGrafter"/>
</dbReference>
<gene>
    <name evidence="2" type="ORF">KFK09_014716</name>
</gene>
<sequence>MENPNSTSAFNATDSSTAKPKRHSKSKEEKPRFQHSNRELMPHGLLALALGVAGDCGRVVLPLELKNIVSGFGFDCLLVEYNRPDDFNSLGQLDFQRAYLYTETMDAMKHYHAQCQSIQGFLALPHPGLALFKHCIELEKNLASLGDAAALQNARRLYESALEIYRQDRDLWKDYHAMEIKAIFLFLLFFPVSQMRAYIDCSLKFIVDGNIHCS</sequence>
<proteinExistence type="predicted"/>
<accession>A0A8T3B575</accession>
<dbReference type="EMBL" id="JAGYWB010000011">
    <property type="protein sequence ID" value="KAI0503773.1"/>
    <property type="molecule type" value="Genomic_DNA"/>
</dbReference>
<feature type="compositionally biased region" description="Polar residues" evidence="1">
    <location>
        <begin position="1"/>
        <end position="18"/>
    </location>
</feature>
<dbReference type="InterPro" id="IPR013949">
    <property type="entry name" value="Utp6"/>
</dbReference>
<dbReference type="InterPro" id="IPR003107">
    <property type="entry name" value="HAT"/>
</dbReference>
<dbReference type="GO" id="GO:0030515">
    <property type="term" value="F:snoRNA binding"/>
    <property type="evidence" value="ECO:0007669"/>
    <property type="project" value="InterPro"/>
</dbReference>
<name>A0A8T3B575_DENNO</name>
<comment type="caution">
    <text evidence="2">The sequence shown here is derived from an EMBL/GenBank/DDBJ whole genome shotgun (WGS) entry which is preliminary data.</text>
</comment>
<dbReference type="SMART" id="SM00386">
    <property type="entry name" value="HAT"/>
    <property type="match status" value="1"/>
</dbReference>
<dbReference type="OrthoDB" id="28112at2759"/>
<evidence type="ECO:0000313" key="2">
    <source>
        <dbReference type="EMBL" id="KAI0503773.1"/>
    </source>
</evidence>
<dbReference type="PANTHER" id="PTHR23271:SF1">
    <property type="entry name" value="U3 SMALL NUCLEOLAR RNA-ASSOCIATED PROTEIN 6 HOMOLOG"/>
    <property type="match status" value="1"/>
</dbReference>